<keyword evidence="3" id="KW-1185">Reference proteome</keyword>
<accession>A0A9X1V504</accession>
<comment type="caution">
    <text evidence="2">The sequence shown here is derived from an EMBL/GenBank/DDBJ whole genome shotgun (WGS) entry which is preliminary data.</text>
</comment>
<dbReference type="InterPro" id="IPR051200">
    <property type="entry name" value="Host-pathogen_enzymatic-act"/>
</dbReference>
<dbReference type="PANTHER" id="PTHR47197:SF3">
    <property type="entry name" value="DIHYDRO-HEME D1 DEHYDROGENASE"/>
    <property type="match status" value="1"/>
</dbReference>
<gene>
    <name evidence="2" type="ORF">ML462_06980</name>
</gene>
<dbReference type="Pfam" id="PF16819">
    <property type="entry name" value="DUF5074"/>
    <property type="match status" value="1"/>
</dbReference>
<dbReference type="PANTHER" id="PTHR47197">
    <property type="entry name" value="PROTEIN NIRF"/>
    <property type="match status" value="1"/>
</dbReference>
<feature type="signal peptide" evidence="1">
    <location>
        <begin position="1"/>
        <end position="20"/>
    </location>
</feature>
<organism evidence="2 3">
    <name type="scientific">Christiangramia lutea</name>
    <dbReference type="NCBI Taxonomy" id="1607951"/>
    <lineage>
        <taxon>Bacteria</taxon>
        <taxon>Pseudomonadati</taxon>
        <taxon>Bacteroidota</taxon>
        <taxon>Flavobacteriia</taxon>
        <taxon>Flavobacteriales</taxon>
        <taxon>Flavobacteriaceae</taxon>
        <taxon>Christiangramia</taxon>
    </lineage>
</organism>
<name>A0A9X1V504_9FLAO</name>
<reference evidence="2" key="1">
    <citation type="submission" date="2022-03" db="EMBL/GenBank/DDBJ databases">
        <title>Gramella crocea sp. nov., isolated from activated sludge of a seafood processing plant.</title>
        <authorList>
            <person name="Zhang X."/>
        </authorList>
    </citation>
    <scope>NUCLEOTIDE SEQUENCE</scope>
    <source>
        <strain evidence="2">YJ019</strain>
    </source>
</reference>
<feature type="chain" id="PRO_5040917215" evidence="1">
    <location>
        <begin position="21"/>
        <end position="356"/>
    </location>
</feature>
<dbReference type="SUPFAM" id="SSF50969">
    <property type="entry name" value="YVTN repeat-like/Quinoprotein amine dehydrogenase"/>
    <property type="match status" value="1"/>
</dbReference>
<evidence type="ECO:0000256" key="1">
    <source>
        <dbReference type="SAM" id="SignalP"/>
    </source>
</evidence>
<dbReference type="Proteomes" id="UP001139226">
    <property type="component" value="Unassembled WGS sequence"/>
</dbReference>
<dbReference type="Gene3D" id="2.130.10.10">
    <property type="entry name" value="YVTN repeat-like/Quinoprotein amine dehydrogenase"/>
    <property type="match status" value="1"/>
</dbReference>
<dbReference type="EMBL" id="JAKVTV010000002">
    <property type="protein sequence ID" value="MCH4822914.1"/>
    <property type="molecule type" value="Genomic_DNA"/>
</dbReference>
<keyword evidence="1" id="KW-0732">Signal</keyword>
<dbReference type="RefSeq" id="WP_240713091.1">
    <property type="nucleotide sequence ID" value="NZ_JAKVTV010000002.1"/>
</dbReference>
<evidence type="ECO:0000313" key="2">
    <source>
        <dbReference type="EMBL" id="MCH4822914.1"/>
    </source>
</evidence>
<proteinExistence type="predicted"/>
<protein>
    <submittedName>
        <fullName evidence="2">YncE family protein</fullName>
    </submittedName>
</protein>
<dbReference type="InterPro" id="IPR015943">
    <property type="entry name" value="WD40/YVTN_repeat-like_dom_sf"/>
</dbReference>
<dbReference type="InterPro" id="IPR011044">
    <property type="entry name" value="Quino_amine_DH_bsu"/>
</dbReference>
<evidence type="ECO:0000313" key="3">
    <source>
        <dbReference type="Proteomes" id="UP001139226"/>
    </source>
</evidence>
<dbReference type="InterPro" id="IPR031815">
    <property type="entry name" value="DUF5074"/>
</dbReference>
<dbReference type="AlphaFoldDB" id="A0A9X1V504"/>
<sequence length="356" mass="39033">MKFKHSLLFLLALLFLNSCDDDNDCCLPAGPGDEFETGVFVLNEGNFGSANSSVSYIDELVQVNQPAIFSNVNGSSLGDTAQSIEMHEDIAIIVVNVSNKIEIVNRYTFESLATISSNLSNPRYAEVIGDNIYVSNWGDGMNPGDDFISVFKLSDYSFNQSIPVAEGPEKMIELNDDLYVAHIGGFSFNNIVSHIETETNSVTNEIEVGDRPNSMVIQGNDIWVLSSGKPSYADEETAGVLSRIDAGTDEVVADFQFPENSIHPENLNIAGGSAYLTIEKSLYKYDFNGELPDTPEYSFDEVSVLYGFEINDSKIYIASPRADFTGDGDLYIYDLNDGSLLDNYAVGINPNGVYFN</sequence>